<name>A0ABS7TRR0_9BACT</name>
<feature type="chain" id="PRO_5047054734" description="Secreted protein" evidence="3">
    <location>
        <begin position="39"/>
        <end position="306"/>
    </location>
</feature>
<evidence type="ECO:0000313" key="4">
    <source>
        <dbReference type="EMBL" id="MBZ5710837.1"/>
    </source>
</evidence>
<feature type="transmembrane region" description="Helical" evidence="2">
    <location>
        <begin position="245"/>
        <end position="267"/>
    </location>
</feature>
<keyword evidence="2" id="KW-1133">Transmembrane helix</keyword>
<sequence>MIAHSTPRPAERRPVLRLAATLLVVTLPTTTLPLPAHAAEEVTPARASGVRKVVQDRAKPMMSSDPGGAAELLAGEAKKTKDPVLFIDAGEAYLAEGVAERDKAALTAAIEQASIGLDIAAFQQDPRCDPEWQHLEAGEFDREIARGKQVIEDSEKAIADLDKPVEAPPPVEEKKPDKGAPRDGRGLIAGGSLMTAVGVGGLAMIGAGLALSARAQKDVEALDPSAIDFDAQFDDIDKKGKNANVVAYAGIGVAAVGLGVGIALLALGVKKRKAYRAEHGGSETAGVHVAPALGYGYGGISLGGRF</sequence>
<dbReference type="EMBL" id="JAIRAU010000020">
    <property type="protein sequence ID" value="MBZ5710837.1"/>
    <property type="molecule type" value="Genomic_DNA"/>
</dbReference>
<evidence type="ECO:0000313" key="5">
    <source>
        <dbReference type="Proteomes" id="UP001139031"/>
    </source>
</evidence>
<keyword evidence="2" id="KW-0812">Transmembrane</keyword>
<keyword evidence="3" id="KW-0732">Signal</keyword>
<feature type="signal peptide" evidence="3">
    <location>
        <begin position="1"/>
        <end position="38"/>
    </location>
</feature>
<evidence type="ECO:0000256" key="1">
    <source>
        <dbReference type="SAM" id="MobiDB-lite"/>
    </source>
</evidence>
<keyword evidence="5" id="KW-1185">Reference proteome</keyword>
<keyword evidence="2" id="KW-0472">Membrane</keyword>
<feature type="region of interest" description="Disordered" evidence="1">
    <location>
        <begin position="158"/>
        <end position="185"/>
    </location>
</feature>
<accession>A0ABS7TRR0</accession>
<protein>
    <recommendedName>
        <fullName evidence="6">Secreted protein</fullName>
    </recommendedName>
</protein>
<proteinExistence type="predicted"/>
<dbReference type="Proteomes" id="UP001139031">
    <property type="component" value="Unassembled WGS sequence"/>
</dbReference>
<evidence type="ECO:0000256" key="3">
    <source>
        <dbReference type="SAM" id="SignalP"/>
    </source>
</evidence>
<evidence type="ECO:0000256" key="2">
    <source>
        <dbReference type="SAM" id="Phobius"/>
    </source>
</evidence>
<gene>
    <name evidence="4" type="ORF">K7C98_16370</name>
</gene>
<comment type="caution">
    <text evidence="4">The sequence shown here is derived from an EMBL/GenBank/DDBJ whole genome shotgun (WGS) entry which is preliminary data.</text>
</comment>
<organism evidence="4 5">
    <name type="scientific">Nannocystis pusilla</name>
    <dbReference type="NCBI Taxonomy" id="889268"/>
    <lineage>
        <taxon>Bacteria</taxon>
        <taxon>Pseudomonadati</taxon>
        <taxon>Myxococcota</taxon>
        <taxon>Polyangia</taxon>
        <taxon>Nannocystales</taxon>
        <taxon>Nannocystaceae</taxon>
        <taxon>Nannocystis</taxon>
    </lineage>
</organism>
<dbReference type="RefSeq" id="WP_224192607.1">
    <property type="nucleotide sequence ID" value="NZ_JAIRAU010000020.1"/>
</dbReference>
<evidence type="ECO:0008006" key="6">
    <source>
        <dbReference type="Google" id="ProtNLM"/>
    </source>
</evidence>
<reference evidence="4" key="1">
    <citation type="submission" date="2021-08" db="EMBL/GenBank/DDBJ databases">
        <authorList>
            <person name="Stevens D.C."/>
        </authorList>
    </citation>
    <scope>NUCLEOTIDE SEQUENCE</scope>
    <source>
        <strain evidence="4">DSM 53165</strain>
    </source>
</reference>